<dbReference type="PANTHER" id="PTHR10039">
    <property type="entry name" value="AMELOGENIN"/>
    <property type="match status" value="1"/>
</dbReference>
<dbReference type="Gene3D" id="3.40.50.300">
    <property type="entry name" value="P-loop containing nucleotide triphosphate hydrolases"/>
    <property type="match status" value="1"/>
</dbReference>
<dbReference type="EMBL" id="CABFNQ020000544">
    <property type="protein sequence ID" value="CAH0018709.1"/>
    <property type="molecule type" value="Genomic_DNA"/>
</dbReference>
<evidence type="ECO:0000259" key="2">
    <source>
        <dbReference type="Pfam" id="PF24883"/>
    </source>
</evidence>
<gene>
    <name evidence="3" type="ORF">CRHIZ90672A_00005332</name>
</gene>
<evidence type="ECO:0000313" key="4">
    <source>
        <dbReference type="Proteomes" id="UP000696573"/>
    </source>
</evidence>
<dbReference type="InterPro" id="IPR029058">
    <property type="entry name" value="AB_hydrolase_fold"/>
</dbReference>
<dbReference type="PANTHER" id="PTHR10039:SF14">
    <property type="entry name" value="NACHT DOMAIN-CONTAINING PROTEIN"/>
    <property type="match status" value="1"/>
</dbReference>
<feature type="non-terminal residue" evidence="3">
    <location>
        <position position="539"/>
    </location>
</feature>
<dbReference type="SUPFAM" id="SSF53474">
    <property type="entry name" value="alpha/beta-Hydrolases"/>
    <property type="match status" value="1"/>
</dbReference>
<feature type="domain" description="Nephrocystin 3-like N-terminal" evidence="2">
    <location>
        <begin position="291"/>
        <end position="422"/>
    </location>
</feature>
<organism evidence="3 4">
    <name type="scientific">Clonostachys rhizophaga</name>
    <dbReference type="NCBI Taxonomy" id="160324"/>
    <lineage>
        <taxon>Eukaryota</taxon>
        <taxon>Fungi</taxon>
        <taxon>Dikarya</taxon>
        <taxon>Ascomycota</taxon>
        <taxon>Pezizomycotina</taxon>
        <taxon>Sordariomycetes</taxon>
        <taxon>Hypocreomycetidae</taxon>
        <taxon>Hypocreales</taxon>
        <taxon>Bionectriaceae</taxon>
        <taxon>Clonostachys</taxon>
    </lineage>
</organism>
<dbReference type="InterPro" id="IPR056884">
    <property type="entry name" value="NPHP3-like_N"/>
</dbReference>
<comment type="caution">
    <text evidence="3">The sequence shown here is derived from an EMBL/GenBank/DDBJ whole genome shotgun (WGS) entry which is preliminary data.</text>
</comment>
<proteinExistence type="predicted"/>
<sequence>MGDSKGLRVIWPPNGLKPPNHTHDIVFVQNQRSVLDWKAKNGAILPEKIGPELETSRIFGFDYDLEDARITSDGFFENDIIFGPGYDLCSKLNVVKSIDKEHIPITFVGHSVGGVVVKHALWISKQRPQLGAILKQTSHVIFVDTPHSNLTWSLWKTLSADPQRESRGCWQLWSTAVDSAQDKFRKLACYFNISSAFLALRGPEAYLDGYTLEDSPNGRVFEFPVTENHKGQDRINKDFISEWLLDCIRETKFCLTRKNAHVLKIKSWLEFQPEIINAHTYERNLRLRYSGTGNWLLNHASFRQWTSDGVRSPILWLTGPEGSGKSVLSSVITHHLSQTLQDPAAYIYFCSQKPRSAFQLASLLALQLVDFVLEKNGGVSIEILHVIEEESSRLQRIHRLLRILVSQCQRVFFILDGIDHMGLPEGIELPWRAQEVERTTQHMETTLKFLMDLARNSKFGSVRVWCSSQHTSGIENLLMKDSAATRLRMEGDTVAEDIRRYLNHPTKQEHGELISKDENSENDYSFIPEIQRNFLLASL</sequence>
<dbReference type="Gene3D" id="3.40.50.1820">
    <property type="entry name" value="alpha/beta hydrolase"/>
    <property type="match status" value="1"/>
</dbReference>
<dbReference type="Proteomes" id="UP000696573">
    <property type="component" value="Unassembled WGS sequence"/>
</dbReference>
<dbReference type="InterPro" id="IPR027417">
    <property type="entry name" value="P-loop_NTPase"/>
</dbReference>
<evidence type="ECO:0000256" key="1">
    <source>
        <dbReference type="ARBA" id="ARBA00022737"/>
    </source>
</evidence>
<keyword evidence="1" id="KW-0677">Repeat</keyword>
<dbReference type="Pfam" id="PF24883">
    <property type="entry name" value="NPHP3_N"/>
    <property type="match status" value="1"/>
</dbReference>
<evidence type="ECO:0000313" key="3">
    <source>
        <dbReference type="EMBL" id="CAH0018709.1"/>
    </source>
</evidence>
<dbReference type="SUPFAM" id="SSF52540">
    <property type="entry name" value="P-loop containing nucleoside triphosphate hydrolases"/>
    <property type="match status" value="1"/>
</dbReference>
<dbReference type="AlphaFoldDB" id="A0A9N9V821"/>
<accession>A0A9N9V821</accession>
<protein>
    <recommendedName>
        <fullName evidence="2">Nephrocystin 3-like N-terminal domain-containing protein</fullName>
    </recommendedName>
</protein>
<reference evidence="3" key="1">
    <citation type="submission" date="2021-10" db="EMBL/GenBank/DDBJ databases">
        <authorList>
            <person name="Piombo E."/>
        </authorList>
    </citation>
    <scope>NUCLEOTIDE SEQUENCE</scope>
</reference>
<keyword evidence="4" id="KW-1185">Reference proteome</keyword>
<dbReference type="OrthoDB" id="7464126at2759"/>
<name>A0A9N9V821_9HYPO</name>